<keyword evidence="5 7" id="KW-1133">Transmembrane helix</keyword>
<feature type="transmembrane region" description="Helical" evidence="7">
    <location>
        <begin position="235"/>
        <end position="265"/>
    </location>
</feature>
<evidence type="ECO:0000313" key="10">
    <source>
        <dbReference type="Proteomes" id="UP001585080"/>
    </source>
</evidence>
<comment type="subcellular location">
    <subcellularLocation>
        <location evidence="1 7">Cell membrane</location>
        <topology evidence="1 7">Multi-pass membrane protein</topology>
    </subcellularLocation>
</comment>
<evidence type="ECO:0000256" key="1">
    <source>
        <dbReference type="ARBA" id="ARBA00004651"/>
    </source>
</evidence>
<feature type="transmembrane region" description="Helical" evidence="7">
    <location>
        <begin position="103"/>
        <end position="126"/>
    </location>
</feature>
<comment type="similarity">
    <text evidence="7">Belongs to the binding-protein-dependent transport system permease family.</text>
</comment>
<protein>
    <submittedName>
        <fullName evidence="9">ABC transporter permease</fullName>
    </submittedName>
</protein>
<dbReference type="PANTHER" id="PTHR43163">
    <property type="entry name" value="DIPEPTIDE TRANSPORT SYSTEM PERMEASE PROTEIN DPPB-RELATED"/>
    <property type="match status" value="1"/>
</dbReference>
<dbReference type="SUPFAM" id="SSF161098">
    <property type="entry name" value="MetI-like"/>
    <property type="match status" value="1"/>
</dbReference>
<feature type="transmembrane region" description="Helical" evidence="7">
    <location>
        <begin position="185"/>
        <end position="204"/>
    </location>
</feature>
<name>A0ABV5ED68_9ACTN</name>
<evidence type="ECO:0000256" key="4">
    <source>
        <dbReference type="ARBA" id="ARBA00022692"/>
    </source>
</evidence>
<organism evidence="9 10">
    <name type="scientific">Streptomyces broussonetiae</name>
    <dbReference type="NCBI Taxonomy" id="2686304"/>
    <lineage>
        <taxon>Bacteria</taxon>
        <taxon>Bacillati</taxon>
        <taxon>Actinomycetota</taxon>
        <taxon>Actinomycetes</taxon>
        <taxon>Kitasatosporales</taxon>
        <taxon>Streptomycetaceae</taxon>
        <taxon>Streptomyces</taxon>
    </lineage>
</organism>
<evidence type="ECO:0000256" key="5">
    <source>
        <dbReference type="ARBA" id="ARBA00022989"/>
    </source>
</evidence>
<feature type="domain" description="ABC transmembrane type-1" evidence="8">
    <location>
        <begin position="99"/>
        <end position="304"/>
    </location>
</feature>
<keyword evidence="10" id="KW-1185">Reference proteome</keyword>
<dbReference type="InterPro" id="IPR000515">
    <property type="entry name" value="MetI-like"/>
</dbReference>
<evidence type="ECO:0000256" key="6">
    <source>
        <dbReference type="ARBA" id="ARBA00023136"/>
    </source>
</evidence>
<feature type="transmembrane region" description="Helical" evidence="7">
    <location>
        <begin position="285"/>
        <end position="308"/>
    </location>
</feature>
<dbReference type="Pfam" id="PF19300">
    <property type="entry name" value="BPD_transp_1_N"/>
    <property type="match status" value="1"/>
</dbReference>
<dbReference type="PANTHER" id="PTHR43163:SF3">
    <property type="entry name" value="PEPTIDE ABC TRANSPORTER PERMEASE PROTEIN"/>
    <property type="match status" value="1"/>
</dbReference>
<sequence length="319" mass="33017">MRGGLLRFTARRLGVCAVLLGLLSLVVFVGVDLLPGDPATSRLGDRATPEQLEAARDRLGLDEPLWQRYTEWAGGLLRGDLGSSMLSGVPVRSLIADRLGNSVLLAGLTLAAVVPLSLLLGVWAGVRRGRLPDRTVSTAAVVLVALPEYVVAGVLVLVLSVWLGWFPAVSVAPASDGLPLDPRLLTLPLLSLLSLSLAHAVRVIRAATAAALRAPHVETAGLNGTPRRAVLRRAVLPAVLPVAAQIWCVLGIGLVGGAVLVERVYGYPGIGELLVGSVQAGDIPVAQALAVLLGGATLLALAAADIAVTLTTPWKRTAP</sequence>
<evidence type="ECO:0000256" key="7">
    <source>
        <dbReference type="RuleBase" id="RU363032"/>
    </source>
</evidence>
<evidence type="ECO:0000313" key="9">
    <source>
        <dbReference type="EMBL" id="MFB8774633.1"/>
    </source>
</evidence>
<dbReference type="InterPro" id="IPR035906">
    <property type="entry name" value="MetI-like_sf"/>
</dbReference>
<reference evidence="9 10" key="1">
    <citation type="submission" date="2024-01" db="EMBL/GenBank/DDBJ databases">
        <title>Genome mining of biosynthetic gene clusters to explore secondary metabolites of Streptomyces sp.</title>
        <authorList>
            <person name="Baig A."/>
            <person name="Ajitkumar Shintre N."/>
            <person name="Kumar H."/>
            <person name="Anbarasu A."/>
            <person name="Ramaiah S."/>
        </authorList>
    </citation>
    <scope>NUCLEOTIDE SEQUENCE [LARGE SCALE GENOMIC DNA]</scope>
    <source>
        <strain evidence="9 10">A57</strain>
    </source>
</reference>
<dbReference type="EMBL" id="JAYMRP010000014">
    <property type="protein sequence ID" value="MFB8774633.1"/>
    <property type="molecule type" value="Genomic_DNA"/>
</dbReference>
<accession>A0ABV5ED68</accession>
<comment type="caution">
    <text evidence="9">The sequence shown here is derived from an EMBL/GenBank/DDBJ whole genome shotgun (WGS) entry which is preliminary data.</text>
</comment>
<feature type="transmembrane region" description="Helical" evidence="7">
    <location>
        <begin position="12"/>
        <end position="31"/>
    </location>
</feature>
<gene>
    <name evidence="9" type="ORF">VSS16_18190</name>
</gene>
<evidence type="ECO:0000256" key="3">
    <source>
        <dbReference type="ARBA" id="ARBA00022475"/>
    </source>
</evidence>
<evidence type="ECO:0000259" key="8">
    <source>
        <dbReference type="PROSITE" id="PS50928"/>
    </source>
</evidence>
<keyword evidence="6 7" id="KW-0472">Membrane</keyword>
<dbReference type="InterPro" id="IPR045621">
    <property type="entry name" value="BPD_transp_1_N"/>
</dbReference>
<dbReference type="RefSeq" id="WP_376733333.1">
    <property type="nucleotide sequence ID" value="NZ_JAYMRP010000014.1"/>
</dbReference>
<dbReference type="Gene3D" id="1.10.3720.10">
    <property type="entry name" value="MetI-like"/>
    <property type="match status" value="1"/>
</dbReference>
<dbReference type="PROSITE" id="PS50928">
    <property type="entry name" value="ABC_TM1"/>
    <property type="match status" value="1"/>
</dbReference>
<keyword evidence="4 7" id="KW-0812">Transmembrane</keyword>
<dbReference type="Proteomes" id="UP001585080">
    <property type="component" value="Unassembled WGS sequence"/>
</dbReference>
<dbReference type="Pfam" id="PF00528">
    <property type="entry name" value="BPD_transp_1"/>
    <property type="match status" value="1"/>
</dbReference>
<keyword evidence="3" id="KW-1003">Cell membrane</keyword>
<evidence type="ECO:0000256" key="2">
    <source>
        <dbReference type="ARBA" id="ARBA00022448"/>
    </source>
</evidence>
<proteinExistence type="inferred from homology"/>
<keyword evidence="2 7" id="KW-0813">Transport</keyword>
<feature type="transmembrane region" description="Helical" evidence="7">
    <location>
        <begin position="138"/>
        <end position="165"/>
    </location>
</feature>